<dbReference type="PANTHER" id="PTHR31623:SF33">
    <property type="entry name" value="STEMMADENINE O-ACETYLTRANSFERASE-LIKE"/>
    <property type="match status" value="1"/>
</dbReference>
<comment type="similarity">
    <text evidence="1">Belongs to the plant acyltransferase family.</text>
</comment>
<keyword evidence="2" id="KW-0808">Transferase</keyword>
<evidence type="ECO:0000256" key="1">
    <source>
        <dbReference type="ARBA" id="ARBA00009861"/>
    </source>
</evidence>
<dbReference type="Pfam" id="PF02458">
    <property type="entry name" value="Transferase"/>
    <property type="match status" value="1"/>
</dbReference>
<evidence type="ECO:0000256" key="2">
    <source>
        <dbReference type="ARBA" id="ARBA00022679"/>
    </source>
</evidence>
<dbReference type="Proteomes" id="UP000027120">
    <property type="component" value="Unassembled WGS sequence"/>
</dbReference>
<dbReference type="PANTHER" id="PTHR31623">
    <property type="entry name" value="F21J9.9"/>
    <property type="match status" value="1"/>
</dbReference>
<reference evidence="4 5" key="1">
    <citation type="submission" date="2014-04" db="EMBL/GenBank/DDBJ databases">
        <authorList>
            <consortium name="International Citrus Genome Consortium"/>
            <person name="Gmitter F."/>
            <person name="Chen C."/>
            <person name="Farmerie W."/>
            <person name="Harkins T."/>
            <person name="Desany B."/>
            <person name="Mohiuddin M."/>
            <person name="Kodira C."/>
            <person name="Borodovsky M."/>
            <person name="Lomsadze A."/>
            <person name="Burns P."/>
            <person name="Jenkins J."/>
            <person name="Prochnik S."/>
            <person name="Shu S."/>
            <person name="Chapman J."/>
            <person name="Pitluck S."/>
            <person name="Schmutz J."/>
            <person name="Rokhsar D."/>
        </authorList>
    </citation>
    <scope>NUCLEOTIDE SEQUENCE</scope>
</reference>
<name>A0A067E5G3_CITSI</name>
<accession>A0A067E5G3</accession>
<dbReference type="InterPro" id="IPR023213">
    <property type="entry name" value="CAT-like_dom_sf"/>
</dbReference>
<protein>
    <submittedName>
        <fullName evidence="4">Uncharacterized protein</fullName>
    </submittedName>
</protein>
<dbReference type="AlphaFoldDB" id="A0A067E5G3"/>
<dbReference type="SMR" id="A0A067E5G3"/>
<proteinExistence type="inferred from homology"/>
<keyword evidence="5" id="KW-1185">Reference proteome</keyword>
<sequence>MEVEIISRESIKPSSPTPLDLKTHKLCLMDQFLSNAYAPRVLYYPLNQDDLSSAIDIDHIVSKRLQLLKQSLSETLVHFYPLAGKLTNNFSVDCNDEGVYFVEAAAKSPLNELLIQPDLNLINKLCPVDGSQQSGQVAGAHVAMVQVTSFACGGLVICACISHTFGDGTSFSSFTKAWAATARKKTSEEETIFICPNYDASSLFLPNEDDLFHQLRAVSNASYTRLLETGTFVKRRFVFDAKAIAELKAKAKSSRVQNPTRIEVLSAILSKSIMAVVNKKSGSHKPMLLSHAVNLRPRARPPLSEYLIGNIVWYTNALFTEEGVDLDGLVWQLREAISKFDGEFVKSLQGVGGLLKLSEAIKYEAEACSDAKNRVIFSSWCTFGFYGIDFGWGQPIWVSCVGFGGSILQFSPIINLVDTRFGDGIEAWVSLLEEDMALLEVDKNLLEFATIDPSPLKLAKQQ</sequence>
<dbReference type="Gene3D" id="3.30.559.10">
    <property type="entry name" value="Chloramphenicol acetyltransferase-like domain"/>
    <property type="match status" value="2"/>
</dbReference>
<gene>
    <name evidence="4" type="ORF">CISIN_1g012496mg</name>
</gene>
<evidence type="ECO:0000313" key="4">
    <source>
        <dbReference type="EMBL" id="KDO50293.1"/>
    </source>
</evidence>
<dbReference type="eggNOG" id="ENOG502QYCI">
    <property type="taxonomic scope" value="Eukaryota"/>
</dbReference>
<dbReference type="GO" id="GO:0016746">
    <property type="term" value="F:acyltransferase activity"/>
    <property type="evidence" value="ECO:0007669"/>
    <property type="project" value="UniProtKB-KW"/>
</dbReference>
<dbReference type="EMBL" id="KK785085">
    <property type="protein sequence ID" value="KDO50293.1"/>
    <property type="molecule type" value="Genomic_DNA"/>
</dbReference>
<organism evidence="4 5">
    <name type="scientific">Citrus sinensis</name>
    <name type="common">Sweet orange</name>
    <name type="synonym">Citrus aurantium var. sinensis</name>
    <dbReference type="NCBI Taxonomy" id="2711"/>
    <lineage>
        <taxon>Eukaryota</taxon>
        <taxon>Viridiplantae</taxon>
        <taxon>Streptophyta</taxon>
        <taxon>Embryophyta</taxon>
        <taxon>Tracheophyta</taxon>
        <taxon>Spermatophyta</taxon>
        <taxon>Magnoliopsida</taxon>
        <taxon>eudicotyledons</taxon>
        <taxon>Gunneridae</taxon>
        <taxon>Pentapetalae</taxon>
        <taxon>rosids</taxon>
        <taxon>malvids</taxon>
        <taxon>Sapindales</taxon>
        <taxon>Rutaceae</taxon>
        <taxon>Aurantioideae</taxon>
        <taxon>Citrus</taxon>
    </lineage>
</organism>
<evidence type="ECO:0000256" key="3">
    <source>
        <dbReference type="ARBA" id="ARBA00023315"/>
    </source>
</evidence>
<evidence type="ECO:0000313" key="5">
    <source>
        <dbReference type="Proteomes" id="UP000027120"/>
    </source>
</evidence>
<dbReference type="PaxDb" id="2711-XP_006464647.1"/>
<keyword evidence="3" id="KW-0012">Acyltransferase</keyword>